<dbReference type="PATRIC" id="fig|909613.9.peg.732"/>
<dbReference type="InterPro" id="IPR001110">
    <property type="entry name" value="UPF0012_CS"/>
</dbReference>
<dbReference type="Gene3D" id="3.60.110.10">
    <property type="entry name" value="Carbon-nitrogen hydrolase"/>
    <property type="match status" value="1"/>
</dbReference>
<keyword evidence="3" id="KW-0378">Hydrolase</keyword>
<proteinExistence type="inferred from homology"/>
<name>W7IUF5_9PSEU</name>
<evidence type="ECO:0000259" key="2">
    <source>
        <dbReference type="PROSITE" id="PS50263"/>
    </source>
</evidence>
<dbReference type="PANTHER" id="PTHR23088">
    <property type="entry name" value="NITRILASE-RELATED"/>
    <property type="match status" value="1"/>
</dbReference>
<reference evidence="3 4" key="1">
    <citation type="journal article" date="2014" name="Genome Announc.">
        <title>Draft Genome Sequence of the Antitrypanosomally Active Sponge-Associated Bacterium Actinokineospora sp. Strain EG49.</title>
        <authorList>
            <person name="Harjes J."/>
            <person name="Ryu T."/>
            <person name="Abdelmohsen U.R."/>
            <person name="Moitinho-Silva L."/>
            <person name="Horn H."/>
            <person name="Ravasi T."/>
            <person name="Hentschel U."/>
        </authorList>
    </citation>
    <scope>NUCLEOTIDE SEQUENCE [LARGE SCALE GENOMIC DNA]</scope>
    <source>
        <strain evidence="3 4">EG49</strain>
    </source>
</reference>
<feature type="domain" description="CN hydrolase" evidence="2">
    <location>
        <begin position="1"/>
        <end position="230"/>
    </location>
</feature>
<accession>W7IUF5</accession>
<dbReference type="SUPFAM" id="SSF56317">
    <property type="entry name" value="Carbon-nitrogen hydrolase"/>
    <property type="match status" value="1"/>
</dbReference>
<comment type="similarity">
    <text evidence="1">Belongs to the carbon-nitrogen hydrolase superfamily. NIT1/NIT2 family.</text>
</comment>
<dbReference type="PROSITE" id="PS01227">
    <property type="entry name" value="UPF0012"/>
    <property type="match status" value="1"/>
</dbReference>
<accession>A0A8E2WZG0</accession>
<dbReference type="EC" id="3.5.1.30" evidence="3"/>
<dbReference type="Pfam" id="PF00795">
    <property type="entry name" value="CN_hydrolase"/>
    <property type="match status" value="1"/>
</dbReference>
<dbReference type="RefSeq" id="WP_035278634.1">
    <property type="nucleotide sequence ID" value="NZ_AYXG01000027.1"/>
</dbReference>
<dbReference type="GO" id="GO:0047588">
    <property type="term" value="F:5-aminopentanamidase activity"/>
    <property type="evidence" value="ECO:0007669"/>
    <property type="project" value="UniProtKB-EC"/>
</dbReference>
<dbReference type="eggNOG" id="COG0388">
    <property type="taxonomic scope" value="Bacteria"/>
</dbReference>
<sequence length="266" mass="27902">MRIACWQAESPRRDGPGLLERIARAAADARAAGAELLVTPEMSTVGYPVRGDVAEDPTAAVAGIAADTGVAIVFGWPRRAHDGVRNAATLVSGTGEVLATYDKAHLYGSVDRSVFTAGGEPVVRAELGGLSVGLLVCYDVEFPEAVRAHALAGTELLVVPTALMRPWEFVAEVLVPARAFESQLHIAYTNWVGARGGLDFCGLTRVVGPHGRVTAGAGGAEELVVADVDPAELAAARATTPYLRDRRPELYRGLVEAAPTAAENRP</sequence>
<dbReference type="AlphaFoldDB" id="W7IUF5"/>
<dbReference type="OrthoDB" id="4008466at2"/>
<comment type="caution">
    <text evidence="3">The sequence shown here is derived from an EMBL/GenBank/DDBJ whole genome shotgun (WGS) entry which is preliminary data.</text>
</comment>
<dbReference type="EMBL" id="AYXG01000027">
    <property type="protein sequence ID" value="EWC64003.1"/>
    <property type="molecule type" value="Genomic_DNA"/>
</dbReference>
<dbReference type="STRING" id="909613.UO65_0714"/>
<dbReference type="InterPro" id="IPR036526">
    <property type="entry name" value="C-N_Hydrolase_sf"/>
</dbReference>
<evidence type="ECO:0000313" key="4">
    <source>
        <dbReference type="Proteomes" id="UP000019277"/>
    </source>
</evidence>
<dbReference type="PROSITE" id="PS50263">
    <property type="entry name" value="CN_HYDROLASE"/>
    <property type="match status" value="1"/>
</dbReference>
<gene>
    <name evidence="3" type="ORF">UO65_0714</name>
</gene>
<dbReference type="Proteomes" id="UP000019277">
    <property type="component" value="Unassembled WGS sequence"/>
</dbReference>
<organism evidence="3 4">
    <name type="scientific">Actinokineospora spheciospongiae</name>
    <dbReference type="NCBI Taxonomy" id="909613"/>
    <lineage>
        <taxon>Bacteria</taxon>
        <taxon>Bacillati</taxon>
        <taxon>Actinomycetota</taxon>
        <taxon>Actinomycetes</taxon>
        <taxon>Pseudonocardiales</taxon>
        <taxon>Pseudonocardiaceae</taxon>
        <taxon>Actinokineospora</taxon>
    </lineage>
</organism>
<evidence type="ECO:0000256" key="1">
    <source>
        <dbReference type="ARBA" id="ARBA00010613"/>
    </source>
</evidence>
<dbReference type="InterPro" id="IPR003010">
    <property type="entry name" value="C-N_Hydrolase"/>
</dbReference>
<dbReference type="PANTHER" id="PTHR23088:SF27">
    <property type="entry name" value="DEAMINATED GLUTATHIONE AMIDASE"/>
    <property type="match status" value="1"/>
</dbReference>
<keyword evidence="4" id="KW-1185">Reference proteome</keyword>
<evidence type="ECO:0000313" key="3">
    <source>
        <dbReference type="EMBL" id="EWC64003.1"/>
    </source>
</evidence>
<protein>
    <submittedName>
        <fullName evidence="3">5-aminopentanamidase</fullName>
        <ecNumber evidence="3">3.5.1.30</ecNumber>
    </submittedName>
</protein>